<feature type="domain" description="PPM-type phosphatase" evidence="1">
    <location>
        <begin position="16"/>
        <end position="194"/>
    </location>
</feature>
<dbReference type="Proteomes" id="UP000238218">
    <property type="component" value="Unassembled WGS sequence"/>
</dbReference>
<organism evidence="2 3">
    <name type="scientific">Aphanothece cf. minutissima CCALA 015</name>
    <dbReference type="NCBI Taxonomy" id="2107695"/>
    <lineage>
        <taxon>Bacteria</taxon>
        <taxon>Bacillati</taxon>
        <taxon>Cyanobacteriota</taxon>
        <taxon>Cyanophyceae</taxon>
        <taxon>Oscillatoriophycideae</taxon>
        <taxon>Chroococcales</taxon>
        <taxon>Aphanothecaceae</taxon>
        <taxon>Aphanothece</taxon>
    </lineage>
</organism>
<dbReference type="SUPFAM" id="SSF81606">
    <property type="entry name" value="PP2C-like"/>
    <property type="match status" value="1"/>
</dbReference>
<dbReference type="Pfam" id="PF13672">
    <property type="entry name" value="PP2C_2"/>
    <property type="match status" value="1"/>
</dbReference>
<dbReference type="Gene3D" id="3.60.40.10">
    <property type="entry name" value="PPM-type phosphatase domain"/>
    <property type="match status" value="1"/>
</dbReference>
<keyword evidence="3" id="KW-1185">Reference proteome</keyword>
<reference evidence="2 3" key="1">
    <citation type="submission" date="2018-03" db="EMBL/GenBank/DDBJ databases">
        <title>The ancient ancestry and fast evolution of plastids.</title>
        <authorList>
            <person name="Moore K.R."/>
            <person name="Magnabosco C."/>
            <person name="Momper L."/>
            <person name="Gold D.A."/>
            <person name="Bosak T."/>
            <person name="Fournier G.P."/>
        </authorList>
    </citation>
    <scope>NUCLEOTIDE SEQUENCE [LARGE SCALE GENOMIC DNA]</scope>
    <source>
        <strain evidence="2 3">CCALA 015</strain>
    </source>
</reference>
<dbReference type="EMBL" id="PVWP01000001">
    <property type="protein sequence ID" value="PSB39479.1"/>
    <property type="molecule type" value="Genomic_DNA"/>
</dbReference>
<gene>
    <name evidence="2" type="ORF">C7B81_02225</name>
</gene>
<dbReference type="InterPro" id="IPR036457">
    <property type="entry name" value="PPM-type-like_dom_sf"/>
</dbReference>
<protein>
    <recommendedName>
        <fullName evidence="1">PPM-type phosphatase domain-containing protein</fullName>
    </recommendedName>
</protein>
<proteinExistence type="predicted"/>
<evidence type="ECO:0000313" key="2">
    <source>
        <dbReference type="EMBL" id="PSB39479.1"/>
    </source>
</evidence>
<dbReference type="InterPro" id="IPR001932">
    <property type="entry name" value="PPM-type_phosphatase-like_dom"/>
</dbReference>
<evidence type="ECO:0000259" key="1">
    <source>
        <dbReference type="Pfam" id="PF13672"/>
    </source>
</evidence>
<evidence type="ECO:0000313" key="3">
    <source>
        <dbReference type="Proteomes" id="UP000238218"/>
    </source>
</evidence>
<sequence>MGAVSRAPVFIGAQLRGERHAVADQPCCDALWIPPKPRHGSGFVICDGAGGSVAVAHGAAVGARAAWLALLAVRRELERSRRRPALGALQARFRHVFLHRRRGAPWVNHTVLAGVWDRRGLLLAQVGDSSALVRRGGTWSLAVPPAKGTFANETTFLRGDTPPEAIALRWLPCRSVEAVIGFSDGLEAAFLSPRPGAPEQLEPNGALAELVIRQHRLRRGWRGYPAWLRASLADGAIRQLSDDDRTLVIAA</sequence>
<accession>A0ABX5FC19</accession>
<name>A0ABX5FC19_9CHRO</name>
<comment type="caution">
    <text evidence="2">The sequence shown here is derived from an EMBL/GenBank/DDBJ whole genome shotgun (WGS) entry which is preliminary data.</text>
</comment>